<protein>
    <submittedName>
        <fullName evidence="2">Uncharacterized protein</fullName>
    </submittedName>
</protein>
<reference evidence="2" key="1">
    <citation type="journal article" date="2020" name="mSystems">
        <title>Genome- and Community-Level Interaction Insights into Carbon Utilization and Element Cycling Functions of Hydrothermarchaeota in Hydrothermal Sediment.</title>
        <authorList>
            <person name="Zhou Z."/>
            <person name="Liu Y."/>
            <person name="Xu W."/>
            <person name="Pan J."/>
            <person name="Luo Z.H."/>
            <person name="Li M."/>
        </authorList>
    </citation>
    <scope>NUCLEOTIDE SEQUENCE [LARGE SCALE GENOMIC DNA]</scope>
    <source>
        <strain evidence="2">SpSt-381</strain>
    </source>
</reference>
<dbReference type="AlphaFoldDB" id="A0A832I3T4"/>
<evidence type="ECO:0000256" key="1">
    <source>
        <dbReference type="SAM" id="SignalP"/>
    </source>
</evidence>
<dbReference type="EMBL" id="DSQF01000002">
    <property type="protein sequence ID" value="HGZ42078.1"/>
    <property type="molecule type" value="Genomic_DNA"/>
</dbReference>
<accession>A0A832I3T4</accession>
<name>A0A832I3T4_UNCEI</name>
<keyword evidence="1" id="KW-0732">Signal</keyword>
<gene>
    <name evidence="2" type="ORF">ENR23_01405</name>
</gene>
<comment type="caution">
    <text evidence="2">The sequence shown here is derived from an EMBL/GenBank/DDBJ whole genome shotgun (WGS) entry which is preliminary data.</text>
</comment>
<organism evidence="2">
    <name type="scientific">Eiseniibacteriota bacterium</name>
    <dbReference type="NCBI Taxonomy" id="2212470"/>
    <lineage>
        <taxon>Bacteria</taxon>
        <taxon>Candidatus Eiseniibacteriota</taxon>
    </lineage>
</organism>
<proteinExistence type="predicted"/>
<feature type="chain" id="PRO_5032652083" evidence="1">
    <location>
        <begin position="21"/>
        <end position="249"/>
    </location>
</feature>
<sequence length="249" mass="26758">MRVLLAAVALVVALAPAAQAKKFRYASGPVPPADTALAEAEATLEPIVRERGPRVAVTNLQMTSLVANRAIERALQAAPLDSGTHVVIAPAESHPLNFVAENAALRALARRGVSATVRRTVIPDDSLALAVSDPGDPVLEYTLATARVTYLRMIGGYLLPSRVKIERQAIVEGTLTLRDPATARVLWIADANGNLVDAFPRGQLKRVEDERYADLRSEVPERNLGRLTEPVVVVAVVAGLIVLFFQNRP</sequence>
<evidence type="ECO:0000313" key="2">
    <source>
        <dbReference type="EMBL" id="HGZ42078.1"/>
    </source>
</evidence>
<feature type="signal peptide" evidence="1">
    <location>
        <begin position="1"/>
        <end position="20"/>
    </location>
</feature>